<dbReference type="PROSITE" id="PS50005">
    <property type="entry name" value="TPR"/>
    <property type="match status" value="1"/>
</dbReference>
<sequence length="368" mass="41996">MKRPAKNLDAAQRLYRRKRYAQVITLLESQVFLYRNNYRYYYLLGMSCLYTGDYAGAFSYLQRALDIEEDPQGLLGLGATLLRRRQTDQALRTYLDLIDHDPRNRRGQRALQWLRTMEDPDEVLQWFEDRRIHKILPRRPLALPAALFPILVATLLIALSAFAFSRGIPRALFAAPEPRPGVELVHIAGHTPDQLLDSSDDPARFDLTPREIETLFRRVGDLFQKGRDNLVRKELNRIAASNAAPGIKARAATIRDYLHTPDFATFQDGFTYTEAVRDPELHHQVYVRWQGRVANLRIGESLITFDLLVGYHTGQVLEGIVPVSLDFAVLLENNAAVEIIALLDTKPDGSFRARVSSIRILSPREMTS</sequence>
<reference evidence="4" key="1">
    <citation type="submission" date="2015-12" db="EMBL/GenBank/DDBJ databases">
        <authorList>
            <person name="Lodha T.D."/>
            <person name="Chintalapati S."/>
            <person name="Chintalapati V.R."/>
            <person name="Sravanthi T."/>
        </authorList>
    </citation>
    <scope>NUCLEOTIDE SEQUENCE [LARGE SCALE GENOMIC DNA]</scope>
    <source>
        <strain evidence="4">JC133</strain>
    </source>
</reference>
<keyword evidence="2" id="KW-0472">Membrane</keyword>
<keyword evidence="4" id="KW-1185">Reference proteome</keyword>
<dbReference type="Gene3D" id="1.25.40.10">
    <property type="entry name" value="Tetratricopeptide repeat domain"/>
    <property type="match status" value="1"/>
</dbReference>
<dbReference type="SUPFAM" id="SSF48452">
    <property type="entry name" value="TPR-like"/>
    <property type="match status" value="1"/>
</dbReference>
<name>A0A2S4K0C5_9SPIO</name>
<organism evidence="3 4">
    <name type="scientific">Alkalispirochaeta sphaeroplastigenens</name>
    <dbReference type="NCBI Taxonomy" id="1187066"/>
    <lineage>
        <taxon>Bacteria</taxon>
        <taxon>Pseudomonadati</taxon>
        <taxon>Spirochaetota</taxon>
        <taxon>Spirochaetia</taxon>
        <taxon>Spirochaetales</taxon>
        <taxon>Spirochaetaceae</taxon>
        <taxon>Alkalispirochaeta</taxon>
    </lineage>
</organism>
<evidence type="ECO:0008006" key="5">
    <source>
        <dbReference type="Google" id="ProtNLM"/>
    </source>
</evidence>
<evidence type="ECO:0000256" key="2">
    <source>
        <dbReference type="SAM" id="Phobius"/>
    </source>
</evidence>
<keyword evidence="1" id="KW-0802">TPR repeat</keyword>
<dbReference type="Proteomes" id="UP000237350">
    <property type="component" value="Unassembled WGS sequence"/>
</dbReference>
<keyword evidence="2" id="KW-1133">Transmembrane helix</keyword>
<proteinExistence type="predicted"/>
<comment type="caution">
    <text evidence="3">The sequence shown here is derived from an EMBL/GenBank/DDBJ whole genome shotgun (WGS) entry which is preliminary data.</text>
</comment>
<dbReference type="EMBL" id="LPWH01000004">
    <property type="protein sequence ID" value="POR05213.1"/>
    <property type="molecule type" value="Genomic_DNA"/>
</dbReference>
<dbReference type="SMART" id="SM00028">
    <property type="entry name" value="TPR"/>
    <property type="match status" value="2"/>
</dbReference>
<dbReference type="AlphaFoldDB" id="A0A2S4K0C5"/>
<feature type="transmembrane region" description="Helical" evidence="2">
    <location>
        <begin position="141"/>
        <end position="164"/>
    </location>
</feature>
<evidence type="ECO:0000256" key="1">
    <source>
        <dbReference type="PROSITE-ProRule" id="PRU00339"/>
    </source>
</evidence>
<dbReference type="RefSeq" id="WP_103679218.1">
    <property type="nucleotide sequence ID" value="NZ_LPWH01000004.1"/>
</dbReference>
<gene>
    <name evidence="3" type="ORF">AU468_01625</name>
</gene>
<dbReference type="InterPro" id="IPR019734">
    <property type="entry name" value="TPR_rpt"/>
</dbReference>
<dbReference type="Pfam" id="PF14559">
    <property type="entry name" value="TPR_19"/>
    <property type="match status" value="1"/>
</dbReference>
<feature type="repeat" description="TPR" evidence="1">
    <location>
        <begin position="38"/>
        <end position="71"/>
    </location>
</feature>
<dbReference type="OrthoDB" id="357238at2"/>
<evidence type="ECO:0000313" key="4">
    <source>
        <dbReference type="Proteomes" id="UP000237350"/>
    </source>
</evidence>
<accession>A0A2S4K0C5</accession>
<dbReference type="InterPro" id="IPR011990">
    <property type="entry name" value="TPR-like_helical_dom_sf"/>
</dbReference>
<evidence type="ECO:0000313" key="3">
    <source>
        <dbReference type="EMBL" id="POR05213.1"/>
    </source>
</evidence>
<keyword evidence="2" id="KW-0812">Transmembrane</keyword>
<protein>
    <recommendedName>
        <fullName evidence="5">Tetratricopeptide repeat protein</fullName>
    </recommendedName>
</protein>